<keyword evidence="3" id="KW-1185">Reference proteome</keyword>
<evidence type="ECO:0000313" key="2">
    <source>
        <dbReference type="EMBL" id="VDO23045.1"/>
    </source>
</evidence>
<accession>A0A183F7F7</accession>
<evidence type="ECO:0000256" key="1">
    <source>
        <dbReference type="SAM" id="Phobius"/>
    </source>
</evidence>
<name>A0A183F7F7_HELPZ</name>
<dbReference type="OrthoDB" id="5792363at2759"/>
<organism evidence="3 4">
    <name type="scientific">Heligmosomoides polygyrus</name>
    <name type="common">Parasitic roundworm</name>
    <dbReference type="NCBI Taxonomy" id="6339"/>
    <lineage>
        <taxon>Eukaryota</taxon>
        <taxon>Metazoa</taxon>
        <taxon>Ecdysozoa</taxon>
        <taxon>Nematoda</taxon>
        <taxon>Chromadorea</taxon>
        <taxon>Rhabditida</taxon>
        <taxon>Rhabditina</taxon>
        <taxon>Rhabditomorpha</taxon>
        <taxon>Strongyloidea</taxon>
        <taxon>Heligmosomidae</taxon>
        <taxon>Heligmosomoides</taxon>
    </lineage>
</organism>
<dbReference type="PANTHER" id="PTHR47758">
    <property type="entry name" value="SERPENTINE RECEPTOR, CLASS M-RELATED"/>
    <property type="match status" value="1"/>
</dbReference>
<keyword evidence="1" id="KW-0812">Transmembrane</keyword>
<keyword evidence="1" id="KW-1133">Transmembrane helix</keyword>
<sequence length="154" mass="17727">AWRKSFDRNKASCNRLIIVRAIGPILQAIWSTLTVFSAREYSALLMVNGGFVLPEIWGRVLLIIFIFLLCHSIILPPCLFVFRYLQICRYDMVSPTFLSVWTCGTLCFAAWPTPSDLKHFAPIAFEINVRRNTTFLVATLHVSSRLTMRLLLRF</sequence>
<evidence type="ECO:0000313" key="4">
    <source>
        <dbReference type="WBParaSite" id="HPBE_0000209901-mRNA-1"/>
    </source>
</evidence>
<dbReference type="PANTHER" id="PTHR47758:SF4">
    <property type="entry name" value="SERPENTINE RECEPTOR, CLASS M"/>
    <property type="match status" value="1"/>
</dbReference>
<feature type="transmembrane region" description="Helical" evidence="1">
    <location>
        <begin position="56"/>
        <end position="82"/>
    </location>
</feature>
<protein>
    <submittedName>
        <fullName evidence="4">Aa_trans domain-containing protein</fullName>
    </submittedName>
</protein>
<dbReference type="Proteomes" id="UP000050761">
    <property type="component" value="Unassembled WGS sequence"/>
</dbReference>
<keyword evidence="1" id="KW-0472">Membrane</keyword>
<proteinExistence type="predicted"/>
<feature type="transmembrane region" description="Helical" evidence="1">
    <location>
        <begin position="16"/>
        <end position="36"/>
    </location>
</feature>
<evidence type="ECO:0000313" key="3">
    <source>
        <dbReference type="Proteomes" id="UP000050761"/>
    </source>
</evidence>
<dbReference type="AlphaFoldDB" id="A0A183F7F7"/>
<gene>
    <name evidence="2" type="ORF">HPBE_LOCUS2098</name>
</gene>
<reference evidence="2 3" key="1">
    <citation type="submission" date="2018-11" db="EMBL/GenBank/DDBJ databases">
        <authorList>
            <consortium name="Pathogen Informatics"/>
        </authorList>
    </citation>
    <scope>NUCLEOTIDE SEQUENCE [LARGE SCALE GENOMIC DNA]</scope>
</reference>
<dbReference type="WBParaSite" id="HPBE_0000209901-mRNA-1">
    <property type="protein sequence ID" value="HPBE_0000209901-mRNA-1"/>
    <property type="gene ID" value="HPBE_0000209901"/>
</dbReference>
<reference evidence="4" key="2">
    <citation type="submission" date="2019-09" db="UniProtKB">
        <authorList>
            <consortium name="WormBaseParasite"/>
        </authorList>
    </citation>
    <scope>IDENTIFICATION</scope>
</reference>
<dbReference type="EMBL" id="UZAH01002789">
    <property type="protein sequence ID" value="VDO23045.1"/>
    <property type="molecule type" value="Genomic_DNA"/>
</dbReference>
<accession>A0A3P7XBI7</accession>